<dbReference type="EMBL" id="JAWLKF010000006">
    <property type="protein sequence ID" value="MDV6303547.1"/>
    <property type="molecule type" value="Genomic_DNA"/>
</dbReference>
<accession>A0ABU4D1E9</accession>
<dbReference type="Proteomes" id="UP001186104">
    <property type="component" value="Unassembled WGS sequence"/>
</dbReference>
<evidence type="ECO:0000256" key="5">
    <source>
        <dbReference type="ARBA" id="ARBA00023139"/>
    </source>
</evidence>
<sequence length="171" mass="18252">MLDDPYEKPSPAVTADSAAVLESLPSLEDTEVQIASAVEQIGAYVATLVPGMEWTWIRDRRGGGCLGRYEDTDGKLVYSKNYVSPGPIPDAVWPAVFEQARTLAAAVGATEYQTFHDNPGNHEVRFYSPEATFITVGSLTASVISSSTGCRLPQAKMPGAQAPQPPVTPNP</sequence>
<comment type="caution">
    <text evidence="8">The sequence shown here is derived from an EMBL/GenBank/DDBJ whole genome shotgun (WGS) entry which is preliminary data.</text>
</comment>
<keyword evidence="6 8" id="KW-0449">Lipoprotein</keyword>
<dbReference type="RefSeq" id="WP_257216701.1">
    <property type="nucleotide sequence ID" value="NZ_JAWLKF010000006.1"/>
</dbReference>
<keyword evidence="9" id="KW-1185">Reference proteome</keyword>
<keyword evidence="5" id="KW-0564">Palmitate</keyword>
<organism evidence="8 9">
    <name type="scientific">Rhodococcus cerastii</name>
    <dbReference type="NCBI Taxonomy" id="908616"/>
    <lineage>
        <taxon>Bacteria</taxon>
        <taxon>Bacillati</taxon>
        <taxon>Actinomycetota</taxon>
        <taxon>Actinomycetes</taxon>
        <taxon>Mycobacteriales</taxon>
        <taxon>Nocardiaceae</taxon>
        <taxon>Rhodococcus</taxon>
    </lineage>
</organism>
<evidence type="ECO:0000256" key="1">
    <source>
        <dbReference type="ARBA" id="ARBA00004193"/>
    </source>
</evidence>
<feature type="region of interest" description="Disordered" evidence="7">
    <location>
        <begin position="152"/>
        <end position="171"/>
    </location>
</feature>
<evidence type="ECO:0000256" key="7">
    <source>
        <dbReference type="SAM" id="MobiDB-lite"/>
    </source>
</evidence>
<protein>
    <submittedName>
        <fullName evidence="8">LppA family lipoprotein</fullName>
    </submittedName>
</protein>
<reference evidence="8 9" key="1">
    <citation type="submission" date="2023-10" db="EMBL/GenBank/DDBJ databases">
        <title>Development of a sustainable strategy for remediation of hydrocarbon-contaminated territories based on the waste exchange concept.</title>
        <authorList>
            <person name="Krivoruchko A."/>
        </authorList>
    </citation>
    <scope>NUCLEOTIDE SEQUENCE [LARGE SCALE GENOMIC DNA]</scope>
    <source>
        <strain evidence="8 9">IEGM 1327</strain>
    </source>
</reference>
<evidence type="ECO:0000313" key="9">
    <source>
        <dbReference type="Proteomes" id="UP001186104"/>
    </source>
</evidence>
<evidence type="ECO:0000313" key="8">
    <source>
        <dbReference type="EMBL" id="MDV6303547.1"/>
    </source>
</evidence>
<name>A0ABU4D1E9_9NOCA</name>
<evidence type="ECO:0000256" key="3">
    <source>
        <dbReference type="ARBA" id="ARBA00022729"/>
    </source>
</evidence>
<keyword evidence="4" id="KW-0472">Membrane</keyword>
<keyword evidence="2" id="KW-1003">Cell membrane</keyword>
<dbReference type="InterPro" id="IPR032018">
    <property type="entry name" value="LppA/LppB/LprP"/>
</dbReference>
<gene>
    <name evidence="8" type="ORF">R3P93_13355</name>
</gene>
<evidence type="ECO:0000256" key="2">
    <source>
        <dbReference type="ARBA" id="ARBA00022475"/>
    </source>
</evidence>
<keyword evidence="3" id="KW-0732">Signal</keyword>
<dbReference type="Pfam" id="PF16708">
    <property type="entry name" value="LppA"/>
    <property type="match status" value="1"/>
</dbReference>
<proteinExistence type="predicted"/>
<dbReference type="Gene3D" id="3.30.2030.20">
    <property type="match status" value="1"/>
</dbReference>
<comment type="subcellular location">
    <subcellularLocation>
        <location evidence="1">Cell membrane</location>
        <topology evidence="1">Lipid-anchor</topology>
    </subcellularLocation>
</comment>
<evidence type="ECO:0000256" key="4">
    <source>
        <dbReference type="ARBA" id="ARBA00023136"/>
    </source>
</evidence>
<evidence type="ECO:0000256" key="6">
    <source>
        <dbReference type="ARBA" id="ARBA00023288"/>
    </source>
</evidence>